<dbReference type="KEGG" id="vg:40088558"/>
<evidence type="ECO:0000313" key="1">
    <source>
        <dbReference type="EMBL" id="AUZ95314.1"/>
    </source>
</evidence>
<sequence>MGNYLYKVTANRVALEDGTFANIAVYAFKPTFSDEKENALMRRQTACFVSDRFVKGSKYTGRIVLGSLSADGKTAIVGTVAYNNTSGTVMDYELSKDNIAGKVVLISETGDETVAKVFK</sequence>
<reference evidence="1 2" key="1">
    <citation type="submission" date="2017-06" db="EMBL/GenBank/DDBJ databases">
        <authorList>
            <person name="Kim H.J."/>
            <person name="Triplett B.A."/>
        </authorList>
    </citation>
    <scope>NUCLEOTIDE SEQUENCE [LARGE SCALE GENOMIC DNA]</scope>
</reference>
<dbReference type="GeneID" id="40088558"/>
<dbReference type="EMBL" id="MF403008">
    <property type="protein sequence ID" value="AUZ95314.1"/>
    <property type="molecule type" value="Genomic_DNA"/>
</dbReference>
<keyword evidence="2" id="KW-1185">Reference proteome</keyword>
<protein>
    <submittedName>
        <fullName evidence="1">Uncharacterized protein</fullName>
    </submittedName>
</protein>
<dbReference type="Proteomes" id="UP000223025">
    <property type="component" value="Segment"/>
</dbReference>
<evidence type="ECO:0000313" key="2">
    <source>
        <dbReference type="Proteomes" id="UP000223025"/>
    </source>
</evidence>
<dbReference type="RefSeq" id="YP_009612220.1">
    <property type="nucleotide sequence ID" value="NC_042013.1"/>
</dbReference>
<name>A0A2L0V0J0_9CAUD</name>
<accession>A0A2L0V0J0</accession>
<organism evidence="1 2">
    <name type="scientific">Agrobacterium phage Atu_ph07</name>
    <dbReference type="NCBI Taxonomy" id="2024264"/>
    <lineage>
        <taxon>Viruses</taxon>
        <taxon>Duplodnaviria</taxon>
        <taxon>Heunggongvirae</taxon>
        <taxon>Uroviricota</taxon>
        <taxon>Caudoviricetes</taxon>
        <taxon>Polybotosvirus</taxon>
        <taxon>Polybotosvirus Atuph07</taxon>
    </lineage>
</organism>
<proteinExistence type="predicted"/>